<accession>A0A7W7TY99</accession>
<evidence type="ECO:0000313" key="1">
    <source>
        <dbReference type="EMBL" id="MBB4981563.1"/>
    </source>
</evidence>
<evidence type="ECO:0000313" key="2">
    <source>
        <dbReference type="Proteomes" id="UP000582643"/>
    </source>
</evidence>
<organism evidence="1 2">
    <name type="scientific">Streptomyces nymphaeiformis</name>
    <dbReference type="NCBI Taxonomy" id="2663842"/>
    <lineage>
        <taxon>Bacteria</taxon>
        <taxon>Bacillati</taxon>
        <taxon>Actinomycetota</taxon>
        <taxon>Actinomycetes</taxon>
        <taxon>Kitasatosporales</taxon>
        <taxon>Streptomycetaceae</taxon>
        <taxon>Streptomyces</taxon>
    </lineage>
</organism>
<sequence>MKIASQLTEYRFPLMGRPLDMEWSQGGYARQSGVVTELWAHALTWAEVDPPRHPFELDEDAAKTLTELVVPLLPSSEAAEEHRWRSLVPVTEFLVDRYGRWACGWNWSVGEGDTDGGIVGAWCCTPHSVTTADETAPLVVAGLLEWRDWLEDLAERFAALAPPSLSEGDTVDPWHWERACTRLVTVVADRTQAESGWYGHCEQVLGWFLAYNGVEEGRAGEIVESAVGGRFGSWIAPDATVVDAVSAKFARVLGDAG</sequence>
<protein>
    <submittedName>
        <fullName evidence="1">Uncharacterized protein</fullName>
    </submittedName>
</protein>
<comment type="caution">
    <text evidence="1">The sequence shown here is derived from an EMBL/GenBank/DDBJ whole genome shotgun (WGS) entry which is preliminary data.</text>
</comment>
<keyword evidence="2" id="KW-1185">Reference proteome</keyword>
<dbReference type="AlphaFoldDB" id="A0A7W7TY99"/>
<proteinExistence type="predicted"/>
<dbReference type="RefSeq" id="WP_246532494.1">
    <property type="nucleotide sequence ID" value="NZ_JACHJY010000003.1"/>
</dbReference>
<dbReference type="Proteomes" id="UP000582643">
    <property type="component" value="Unassembled WGS sequence"/>
</dbReference>
<dbReference type="EMBL" id="JACHJY010000003">
    <property type="protein sequence ID" value="MBB4981563.1"/>
    <property type="molecule type" value="Genomic_DNA"/>
</dbReference>
<name>A0A7W7TY99_9ACTN</name>
<gene>
    <name evidence="1" type="ORF">GGE06_002473</name>
</gene>
<reference evidence="1 2" key="1">
    <citation type="submission" date="2020-08" db="EMBL/GenBank/DDBJ databases">
        <title>Genomic Encyclopedia of Type Strains, Phase III (KMG-III): the genomes of soil and plant-associated and newly described type strains.</title>
        <authorList>
            <person name="Whitman W."/>
        </authorList>
    </citation>
    <scope>NUCLEOTIDE SEQUENCE [LARGE SCALE GENOMIC DNA]</scope>
    <source>
        <strain evidence="1 2">SFB5A</strain>
    </source>
</reference>